<evidence type="ECO:0000313" key="3">
    <source>
        <dbReference type="Proteomes" id="UP001215598"/>
    </source>
</evidence>
<name>A0AAD7K312_9AGAR</name>
<dbReference type="EMBL" id="JARKIB010000009">
    <property type="protein sequence ID" value="KAJ7776133.1"/>
    <property type="molecule type" value="Genomic_DNA"/>
</dbReference>
<comment type="caution">
    <text evidence="2">The sequence shown here is derived from an EMBL/GenBank/DDBJ whole genome shotgun (WGS) entry which is preliminary data.</text>
</comment>
<sequence length="667" mass="73720">MPTTRVAHCVLNFPAFVTKLESNEHTQFLVHAPPHAQISLLYEEIFAHLRSNPAHRASKAFLQLYTQLGAQNPNEKWKSLLANPPQLVIINVGNAHGHHLRAKGLHKFIFLSLSTFSLWEATSTGDAMSTASLMVREMVKATIVHELGHCIVSEVVGAMDRDQYFFKASSSSLASTDTGMVSTERIAEAKRLSTPAKVKVDWRDEPEAGEWIEEHIFGGMFQGDRQGGVLLQTDRQKFHVLTDDMLSKGTTEVFVNYTRTFSNYFSGASVSPSPLGIVPSLSLSKLCLPVGDEANPATYIVPTCDGDMYFNPFISRSAVRDAEPPTQERWADERRWQDDLKFSIEELDVGFRASGPVFDVEKKYSKGAAEEGDERLRRGPPSHTLTRALFDRKRTTASLSSPPTLAILMSSFAVYSTTHSHGDYKDMRGHGAVCEVEGRRCARRRCGRSNVGYAGGAPDEDRKTGISDRGDERESLSHCCPPSRTRTSLGLGFRKNRQRSTAFSSFVPGAPSIPPPPPHHLLRMQVVEQKRRWSYGVRAACGRLLPSPHLLDLCIMLLHVESSRLSGSPVIGSRQSRSRTLRVDASRFRGRRVLFADAGAAAPSESCCGYRLGTRSTAFVRGKWATGKAEEIQLDEARGYDYCGRLQGGYDPIDDAEGMRNAAPGDT</sequence>
<feature type="region of interest" description="Disordered" evidence="1">
    <location>
        <begin position="448"/>
        <end position="481"/>
    </location>
</feature>
<protein>
    <submittedName>
        <fullName evidence="2">Uncharacterized protein</fullName>
    </submittedName>
</protein>
<gene>
    <name evidence="2" type="ORF">B0H16DRAFT_1858843</name>
</gene>
<organism evidence="2 3">
    <name type="scientific">Mycena metata</name>
    <dbReference type="NCBI Taxonomy" id="1033252"/>
    <lineage>
        <taxon>Eukaryota</taxon>
        <taxon>Fungi</taxon>
        <taxon>Dikarya</taxon>
        <taxon>Basidiomycota</taxon>
        <taxon>Agaricomycotina</taxon>
        <taxon>Agaricomycetes</taxon>
        <taxon>Agaricomycetidae</taxon>
        <taxon>Agaricales</taxon>
        <taxon>Marasmiineae</taxon>
        <taxon>Mycenaceae</taxon>
        <taxon>Mycena</taxon>
    </lineage>
</organism>
<accession>A0AAD7K312</accession>
<proteinExistence type="predicted"/>
<dbReference type="Proteomes" id="UP001215598">
    <property type="component" value="Unassembled WGS sequence"/>
</dbReference>
<keyword evidence="3" id="KW-1185">Reference proteome</keyword>
<reference evidence="2" key="1">
    <citation type="submission" date="2023-03" db="EMBL/GenBank/DDBJ databases">
        <title>Massive genome expansion in bonnet fungi (Mycena s.s.) driven by repeated elements and novel gene families across ecological guilds.</title>
        <authorList>
            <consortium name="Lawrence Berkeley National Laboratory"/>
            <person name="Harder C.B."/>
            <person name="Miyauchi S."/>
            <person name="Viragh M."/>
            <person name="Kuo A."/>
            <person name="Thoen E."/>
            <person name="Andreopoulos B."/>
            <person name="Lu D."/>
            <person name="Skrede I."/>
            <person name="Drula E."/>
            <person name="Henrissat B."/>
            <person name="Morin E."/>
            <person name="Kohler A."/>
            <person name="Barry K."/>
            <person name="LaButti K."/>
            <person name="Morin E."/>
            <person name="Salamov A."/>
            <person name="Lipzen A."/>
            <person name="Mereny Z."/>
            <person name="Hegedus B."/>
            <person name="Baldrian P."/>
            <person name="Stursova M."/>
            <person name="Weitz H."/>
            <person name="Taylor A."/>
            <person name="Grigoriev I.V."/>
            <person name="Nagy L.G."/>
            <person name="Martin F."/>
            <person name="Kauserud H."/>
        </authorList>
    </citation>
    <scope>NUCLEOTIDE SEQUENCE</scope>
    <source>
        <strain evidence="2">CBHHK182m</strain>
    </source>
</reference>
<evidence type="ECO:0000313" key="2">
    <source>
        <dbReference type="EMBL" id="KAJ7776133.1"/>
    </source>
</evidence>
<feature type="compositionally biased region" description="Basic and acidic residues" evidence="1">
    <location>
        <begin position="459"/>
        <end position="476"/>
    </location>
</feature>
<evidence type="ECO:0000256" key="1">
    <source>
        <dbReference type="SAM" id="MobiDB-lite"/>
    </source>
</evidence>
<dbReference type="AlphaFoldDB" id="A0AAD7K312"/>